<gene>
    <name evidence="5" type="ORF">BWK62_01445</name>
</gene>
<organism evidence="5 6">
    <name type="scientific">Flavobacterium columnare</name>
    <dbReference type="NCBI Taxonomy" id="996"/>
    <lineage>
        <taxon>Bacteria</taxon>
        <taxon>Pseudomonadati</taxon>
        <taxon>Bacteroidota</taxon>
        <taxon>Flavobacteriia</taxon>
        <taxon>Flavobacteriales</taxon>
        <taxon>Flavobacteriaceae</taxon>
        <taxon>Flavobacterium</taxon>
    </lineage>
</organism>
<dbReference type="PANTHER" id="PTHR43179">
    <property type="entry name" value="RHAMNOSYLTRANSFERASE WBBL"/>
    <property type="match status" value="1"/>
</dbReference>
<dbReference type="AlphaFoldDB" id="A0A246GE01"/>
<keyword evidence="3 5" id="KW-0808">Transferase</keyword>
<dbReference type="Gene3D" id="3.90.550.10">
    <property type="entry name" value="Spore Coat Polysaccharide Biosynthesis Protein SpsA, Chain A"/>
    <property type="match status" value="1"/>
</dbReference>
<evidence type="ECO:0000313" key="6">
    <source>
        <dbReference type="Proteomes" id="UP000198034"/>
    </source>
</evidence>
<dbReference type="SUPFAM" id="SSF53448">
    <property type="entry name" value="Nucleotide-diphospho-sugar transferases"/>
    <property type="match status" value="1"/>
</dbReference>
<comment type="similarity">
    <text evidence="1">Belongs to the glycosyltransferase 2 family.</text>
</comment>
<dbReference type="Proteomes" id="UP000198034">
    <property type="component" value="Unassembled WGS sequence"/>
</dbReference>
<evidence type="ECO:0000256" key="3">
    <source>
        <dbReference type="ARBA" id="ARBA00022679"/>
    </source>
</evidence>
<proteinExistence type="inferred from homology"/>
<dbReference type="Pfam" id="PF00535">
    <property type="entry name" value="Glycos_transf_2"/>
    <property type="match status" value="1"/>
</dbReference>
<evidence type="ECO:0000313" key="5">
    <source>
        <dbReference type="EMBL" id="OWP79615.1"/>
    </source>
</evidence>
<evidence type="ECO:0000256" key="2">
    <source>
        <dbReference type="ARBA" id="ARBA00022676"/>
    </source>
</evidence>
<feature type="domain" description="Glycosyltransferase 2-like" evidence="4">
    <location>
        <begin position="5"/>
        <end position="124"/>
    </location>
</feature>
<evidence type="ECO:0000256" key="1">
    <source>
        <dbReference type="ARBA" id="ARBA00006739"/>
    </source>
</evidence>
<reference evidence="5 6" key="1">
    <citation type="journal article" date="2017" name="Infect. Genet. Evol.">
        <title>Comparative genome analysis of fish pathogen Flavobacterium columnare reveals extensive sequence diversity within the species.</title>
        <authorList>
            <person name="Kayansamruaj P."/>
            <person name="Dong H.T."/>
            <person name="Hirono I."/>
            <person name="Kondo H."/>
            <person name="Senapin S."/>
            <person name="Rodkhum C."/>
        </authorList>
    </citation>
    <scope>NUCLEOTIDE SEQUENCE [LARGE SCALE GENOMIC DNA]</scope>
    <source>
        <strain evidence="5 6">1214</strain>
    </source>
</reference>
<evidence type="ECO:0000259" key="4">
    <source>
        <dbReference type="Pfam" id="PF00535"/>
    </source>
</evidence>
<accession>A0A246GE01</accession>
<dbReference type="InterPro" id="IPR001173">
    <property type="entry name" value="Glyco_trans_2-like"/>
</dbReference>
<keyword evidence="2" id="KW-0328">Glycosyltransferase</keyword>
<sequence length="298" mass="35752">MSTFSIQITTKNRLEELEISLQKLCFLFDNKNIEIVIYDDGSEDNTFEFVKRKYPNIKLFRNNKSKGLIYCRNFMLNKTTADYTISLDDDSNFVANDFLEIIDDFFQKSPKCGVIAARIFWGKELPKSIISTETIIRVRGFVGCGHVWNMKAWKDIPNYPDWFVFYGEEEFASYQLFNNDWEIYYLPQLFVHHRVDVRGRKKDPDYIERTRRSIRAGWYLMFLFYPLQKIPRLFIYSNWMQLKLKVFKGDVRALKGLLLAKQDLFLNVFKLFKNRKALSIKKYKDYKQLDSAKIYWEE</sequence>
<protein>
    <submittedName>
        <fullName evidence="5">Glycosyl transferase</fullName>
    </submittedName>
</protein>
<dbReference type="InterPro" id="IPR029044">
    <property type="entry name" value="Nucleotide-diphossugar_trans"/>
</dbReference>
<dbReference type="EMBL" id="MTCY01000002">
    <property type="protein sequence ID" value="OWP79615.1"/>
    <property type="molecule type" value="Genomic_DNA"/>
</dbReference>
<name>A0A246GE01_9FLAO</name>
<dbReference type="PANTHER" id="PTHR43179:SF12">
    <property type="entry name" value="GALACTOFURANOSYLTRANSFERASE GLFT2"/>
    <property type="match status" value="1"/>
</dbReference>
<dbReference type="GO" id="GO:0016757">
    <property type="term" value="F:glycosyltransferase activity"/>
    <property type="evidence" value="ECO:0007669"/>
    <property type="project" value="UniProtKB-KW"/>
</dbReference>
<comment type="caution">
    <text evidence="5">The sequence shown here is derived from an EMBL/GenBank/DDBJ whole genome shotgun (WGS) entry which is preliminary data.</text>
</comment>
<dbReference type="CDD" id="cd00761">
    <property type="entry name" value="Glyco_tranf_GTA_type"/>
    <property type="match status" value="1"/>
</dbReference>